<reference evidence="12 13" key="1">
    <citation type="submission" date="2020-02" db="EMBL/GenBank/DDBJ databases">
        <title>Paenibacillus sp. nov., isolated from rhizosphere soil of tomato.</title>
        <authorList>
            <person name="Weon H.-Y."/>
            <person name="Lee S.A."/>
        </authorList>
    </citation>
    <scope>NUCLEOTIDE SEQUENCE [LARGE SCALE GENOMIC DNA]</scope>
    <source>
        <strain evidence="12 13">14171R-81</strain>
    </source>
</reference>
<dbReference type="SUPFAM" id="SSF90123">
    <property type="entry name" value="ABC transporter transmembrane region"/>
    <property type="match status" value="1"/>
</dbReference>
<dbReference type="SMART" id="SM00382">
    <property type="entry name" value="AAA"/>
    <property type="match status" value="1"/>
</dbReference>
<feature type="transmembrane region" description="Helical" evidence="9">
    <location>
        <begin position="12"/>
        <end position="33"/>
    </location>
</feature>
<evidence type="ECO:0000256" key="5">
    <source>
        <dbReference type="ARBA" id="ARBA00022741"/>
    </source>
</evidence>
<dbReference type="Gene3D" id="1.20.1560.10">
    <property type="entry name" value="ABC transporter type 1, transmembrane domain"/>
    <property type="match status" value="1"/>
</dbReference>
<sequence length="453" mass="49411">MLDDTRYITNMVNGQLGFTLFHVVTVIVGSIILLSLQPLLGMIVLLIWAVQAVFMSRLGRQVKRKAAVSARHRSNVSENVRELVSGAAFIKAAGRESDALRDIRACLHEEWTHTRHGMMTDYRVHLLHAALNAVALVAMYAAGGAFVLNGSITIGSLVAFIAVYNWLRPFGASLIDKSIEALKLAPAVERLNGIAFPVPPVRKGIVPSGPLTLEANEVSFSHGQRNVLDQVSFRVDPGMLLSIVGHRGSGKSTLADLLLGLRSPASGSIRINGIPLSAIDYAWLRSSVLCVTQDIMLRSGTIMDNIAYGYEHATPDAILEAVEAADLADWIARLPDGLQTRVGEQALQISGGERQRISIARALLRKPKILILDEATSALDQGTERRILNHFARHPSGMSIIFITHRLSLARASDEIIVLDEGRLTDRGTHEELSERAGIYRTLREQSEPAANL</sequence>
<evidence type="ECO:0000256" key="1">
    <source>
        <dbReference type="ARBA" id="ARBA00004651"/>
    </source>
</evidence>
<comment type="subcellular location">
    <subcellularLocation>
        <location evidence="1">Cell membrane</location>
        <topology evidence="1">Multi-pass membrane protein</topology>
    </subcellularLocation>
</comment>
<dbReference type="AlphaFoldDB" id="A0A6C0P867"/>
<dbReference type="KEGG" id="prz:GZH47_30710"/>
<dbReference type="PROSITE" id="PS50929">
    <property type="entry name" value="ABC_TM1F"/>
    <property type="match status" value="1"/>
</dbReference>
<proteinExistence type="predicted"/>
<evidence type="ECO:0000256" key="6">
    <source>
        <dbReference type="ARBA" id="ARBA00022840"/>
    </source>
</evidence>
<feature type="transmembrane region" description="Helical" evidence="9">
    <location>
        <begin position="124"/>
        <end position="142"/>
    </location>
</feature>
<feature type="transmembrane region" description="Helical" evidence="9">
    <location>
        <begin position="148"/>
        <end position="167"/>
    </location>
</feature>
<evidence type="ECO:0000259" key="10">
    <source>
        <dbReference type="PROSITE" id="PS50893"/>
    </source>
</evidence>
<dbReference type="InterPro" id="IPR003439">
    <property type="entry name" value="ABC_transporter-like_ATP-bd"/>
</dbReference>
<keyword evidence="3" id="KW-1003">Cell membrane</keyword>
<dbReference type="PROSITE" id="PS50893">
    <property type="entry name" value="ABC_TRANSPORTER_2"/>
    <property type="match status" value="1"/>
</dbReference>
<evidence type="ECO:0000313" key="13">
    <source>
        <dbReference type="Proteomes" id="UP000479114"/>
    </source>
</evidence>
<dbReference type="GO" id="GO:0005524">
    <property type="term" value="F:ATP binding"/>
    <property type="evidence" value="ECO:0007669"/>
    <property type="project" value="UniProtKB-KW"/>
</dbReference>
<keyword evidence="7 9" id="KW-1133">Transmembrane helix</keyword>
<dbReference type="SUPFAM" id="SSF52540">
    <property type="entry name" value="P-loop containing nucleoside triphosphate hydrolases"/>
    <property type="match status" value="1"/>
</dbReference>
<dbReference type="Pfam" id="PF00664">
    <property type="entry name" value="ABC_membrane"/>
    <property type="match status" value="1"/>
</dbReference>
<organism evidence="12 13">
    <name type="scientific">Paenibacillus rhizovicinus</name>
    <dbReference type="NCBI Taxonomy" id="2704463"/>
    <lineage>
        <taxon>Bacteria</taxon>
        <taxon>Bacillati</taxon>
        <taxon>Bacillota</taxon>
        <taxon>Bacilli</taxon>
        <taxon>Bacillales</taxon>
        <taxon>Paenibacillaceae</taxon>
        <taxon>Paenibacillus</taxon>
    </lineage>
</organism>
<dbReference type="InterPro" id="IPR036640">
    <property type="entry name" value="ABC1_TM_sf"/>
</dbReference>
<dbReference type="Gene3D" id="3.40.50.300">
    <property type="entry name" value="P-loop containing nucleotide triphosphate hydrolases"/>
    <property type="match status" value="1"/>
</dbReference>
<dbReference type="GO" id="GO:0005886">
    <property type="term" value="C:plasma membrane"/>
    <property type="evidence" value="ECO:0007669"/>
    <property type="project" value="UniProtKB-SubCell"/>
</dbReference>
<dbReference type="EMBL" id="CP048286">
    <property type="protein sequence ID" value="QHW34738.1"/>
    <property type="molecule type" value="Genomic_DNA"/>
</dbReference>
<evidence type="ECO:0000259" key="11">
    <source>
        <dbReference type="PROSITE" id="PS50929"/>
    </source>
</evidence>
<feature type="transmembrane region" description="Helical" evidence="9">
    <location>
        <begin position="39"/>
        <end position="56"/>
    </location>
</feature>
<dbReference type="InterPro" id="IPR017871">
    <property type="entry name" value="ABC_transporter-like_CS"/>
</dbReference>
<dbReference type="InterPro" id="IPR027417">
    <property type="entry name" value="P-loop_NTPase"/>
</dbReference>
<keyword evidence="4 9" id="KW-0812">Transmembrane</keyword>
<dbReference type="Pfam" id="PF00005">
    <property type="entry name" value="ABC_tran"/>
    <property type="match status" value="1"/>
</dbReference>
<dbReference type="PROSITE" id="PS00211">
    <property type="entry name" value="ABC_TRANSPORTER_1"/>
    <property type="match status" value="1"/>
</dbReference>
<accession>A0A6C0P867</accession>
<dbReference type="PANTHER" id="PTHR24221:SF654">
    <property type="entry name" value="ATP-BINDING CASSETTE SUB-FAMILY B MEMBER 6"/>
    <property type="match status" value="1"/>
</dbReference>
<dbReference type="InterPro" id="IPR011527">
    <property type="entry name" value="ABC1_TM_dom"/>
</dbReference>
<name>A0A6C0P867_9BACL</name>
<gene>
    <name evidence="12" type="ORF">GZH47_30710</name>
</gene>
<feature type="domain" description="ABC transmembrane type-1" evidence="11">
    <location>
        <begin position="1"/>
        <end position="162"/>
    </location>
</feature>
<dbReference type="PANTHER" id="PTHR24221">
    <property type="entry name" value="ATP-BINDING CASSETTE SUB-FAMILY B"/>
    <property type="match status" value="1"/>
</dbReference>
<protein>
    <submittedName>
        <fullName evidence="12">ABC transporter ATP-binding protein</fullName>
    </submittedName>
</protein>
<evidence type="ECO:0000256" key="4">
    <source>
        <dbReference type="ARBA" id="ARBA00022692"/>
    </source>
</evidence>
<dbReference type="GO" id="GO:0140359">
    <property type="term" value="F:ABC-type transporter activity"/>
    <property type="evidence" value="ECO:0007669"/>
    <property type="project" value="InterPro"/>
</dbReference>
<evidence type="ECO:0000256" key="8">
    <source>
        <dbReference type="ARBA" id="ARBA00023136"/>
    </source>
</evidence>
<dbReference type="InterPro" id="IPR003593">
    <property type="entry name" value="AAA+_ATPase"/>
</dbReference>
<keyword evidence="8 9" id="KW-0472">Membrane</keyword>
<dbReference type="InterPro" id="IPR039421">
    <property type="entry name" value="Type_1_exporter"/>
</dbReference>
<dbReference type="FunFam" id="3.40.50.300:FF:000221">
    <property type="entry name" value="Multidrug ABC transporter ATP-binding protein"/>
    <property type="match status" value="1"/>
</dbReference>
<evidence type="ECO:0000313" key="12">
    <source>
        <dbReference type="EMBL" id="QHW34738.1"/>
    </source>
</evidence>
<feature type="domain" description="ABC transporter" evidence="10">
    <location>
        <begin position="213"/>
        <end position="446"/>
    </location>
</feature>
<evidence type="ECO:0000256" key="9">
    <source>
        <dbReference type="SAM" id="Phobius"/>
    </source>
</evidence>
<dbReference type="GO" id="GO:0016887">
    <property type="term" value="F:ATP hydrolysis activity"/>
    <property type="evidence" value="ECO:0007669"/>
    <property type="project" value="InterPro"/>
</dbReference>
<dbReference type="Proteomes" id="UP000479114">
    <property type="component" value="Chromosome"/>
</dbReference>
<keyword evidence="13" id="KW-1185">Reference proteome</keyword>
<keyword evidence="5" id="KW-0547">Nucleotide-binding</keyword>
<keyword evidence="6 12" id="KW-0067">ATP-binding</keyword>
<evidence type="ECO:0000256" key="3">
    <source>
        <dbReference type="ARBA" id="ARBA00022475"/>
    </source>
</evidence>
<keyword evidence="2" id="KW-0813">Transport</keyword>
<evidence type="ECO:0000256" key="7">
    <source>
        <dbReference type="ARBA" id="ARBA00022989"/>
    </source>
</evidence>
<evidence type="ECO:0000256" key="2">
    <source>
        <dbReference type="ARBA" id="ARBA00022448"/>
    </source>
</evidence>